<dbReference type="PANTHER" id="PTHR37958:SF1">
    <property type="entry name" value="SODIUM-POTASSIUM_PROTON ANTIPORTER CHAA"/>
    <property type="match status" value="1"/>
</dbReference>
<dbReference type="InterPro" id="IPR004837">
    <property type="entry name" value="NaCa_Exmemb"/>
</dbReference>
<evidence type="ECO:0000256" key="5">
    <source>
        <dbReference type="SAM" id="Phobius"/>
    </source>
</evidence>
<feature type="transmembrane region" description="Helical" evidence="5">
    <location>
        <begin position="335"/>
        <end position="351"/>
    </location>
</feature>
<dbReference type="PANTHER" id="PTHR37958">
    <property type="entry name" value="SODIUM-POTASSIUM/PROTON ANTIPORTER CHAA"/>
    <property type="match status" value="1"/>
</dbReference>
<organism evidence="7 8">
    <name type="scientific">Polluticaenibacter yanchengensis</name>
    <dbReference type="NCBI Taxonomy" id="3014562"/>
    <lineage>
        <taxon>Bacteria</taxon>
        <taxon>Pseudomonadati</taxon>
        <taxon>Bacteroidota</taxon>
        <taxon>Chitinophagia</taxon>
        <taxon>Chitinophagales</taxon>
        <taxon>Chitinophagaceae</taxon>
        <taxon>Polluticaenibacter</taxon>
    </lineage>
</organism>
<keyword evidence="2 5" id="KW-0812">Transmembrane</keyword>
<feature type="transmembrane region" description="Helical" evidence="5">
    <location>
        <begin position="358"/>
        <end position="377"/>
    </location>
</feature>
<dbReference type="Proteomes" id="UP001210231">
    <property type="component" value="Unassembled WGS sequence"/>
</dbReference>
<keyword evidence="3 5" id="KW-1133">Transmembrane helix</keyword>
<dbReference type="InterPro" id="IPR052946">
    <property type="entry name" value="Alkaline_pH_Ca-Antiporter"/>
</dbReference>
<feature type="transmembrane region" description="Helical" evidence="5">
    <location>
        <begin position="141"/>
        <end position="161"/>
    </location>
</feature>
<feature type="domain" description="Sodium/calcium exchanger membrane region" evidence="6">
    <location>
        <begin position="44"/>
        <end position="194"/>
    </location>
</feature>
<feature type="transmembrane region" description="Helical" evidence="5">
    <location>
        <begin position="71"/>
        <end position="93"/>
    </location>
</feature>
<keyword evidence="4 5" id="KW-0472">Membrane</keyword>
<evidence type="ECO:0000256" key="1">
    <source>
        <dbReference type="ARBA" id="ARBA00004141"/>
    </source>
</evidence>
<feature type="transmembrane region" description="Helical" evidence="5">
    <location>
        <begin position="40"/>
        <end position="59"/>
    </location>
</feature>
<keyword evidence="8" id="KW-1185">Reference proteome</keyword>
<feature type="domain" description="Sodium/calcium exchanger membrane region" evidence="6">
    <location>
        <begin position="234"/>
        <end position="376"/>
    </location>
</feature>
<evidence type="ECO:0000256" key="3">
    <source>
        <dbReference type="ARBA" id="ARBA00022989"/>
    </source>
</evidence>
<feature type="transmembrane region" description="Helical" evidence="5">
    <location>
        <begin position="231"/>
        <end position="249"/>
    </location>
</feature>
<feature type="transmembrane region" description="Helical" evidence="5">
    <location>
        <begin position="269"/>
        <end position="287"/>
    </location>
</feature>
<gene>
    <name evidence="7" type="ORF">O3P16_14720</name>
</gene>
<comment type="subcellular location">
    <subcellularLocation>
        <location evidence="1">Membrane</location>
        <topology evidence="1">Multi-pass membrane protein</topology>
    </subcellularLocation>
</comment>
<dbReference type="EMBL" id="JAQGEF010000022">
    <property type="protein sequence ID" value="MDA3616066.1"/>
    <property type="molecule type" value="Genomic_DNA"/>
</dbReference>
<reference evidence="7 8" key="1">
    <citation type="submission" date="2022-12" db="EMBL/GenBank/DDBJ databases">
        <title>Chitinophagaceae gen. sp. nov., a new member of the family Chitinophagaceae, isolated from soil in a chemical factory.</title>
        <authorList>
            <person name="Ke Z."/>
        </authorList>
    </citation>
    <scope>NUCLEOTIDE SEQUENCE [LARGE SCALE GENOMIC DNA]</scope>
    <source>
        <strain evidence="7 8">LY-5</strain>
    </source>
</reference>
<dbReference type="RefSeq" id="WP_407032396.1">
    <property type="nucleotide sequence ID" value="NZ_JAQGEF010000022.1"/>
</dbReference>
<proteinExistence type="predicted"/>
<feature type="transmembrane region" description="Helical" evidence="5">
    <location>
        <begin position="108"/>
        <end position="129"/>
    </location>
</feature>
<dbReference type="InterPro" id="IPR044880">
    <property type="entry name" value="NCX_ion-bd_dom_sf"/>
</dbReference>
<protein>
    <submittedName>
        <fullName evidence="7">Ionic transporter y4hA</fullName>
    </submittedName>
</protein>
<dbReference type="Gene3D" id="1.20.1420.30">
    <property type="entry name" value="NCX, central ion-binding region"/>
    <property type="match status" value="1"/>
</dbReference>
<comment type="caution">
    <text evidence="7">The sequence shown here is derived from an EMBL/GenBank/DDBJ whole genome shotgun (WGS) entry which is preliminary data.</text>
</comment>
<evidence type="ECO:0000256" key="2">
    <source>
        <dbReference type="ARBA" id="ARBA00022692"/>
    </source>
</evidence>
<evidence type="ECO:0000256" key="4">
    <source>
        <dbReference type="ARBA" id="ARBA00023136"/>
    </source>
</evidence>
<evidence type="ECO:0000259" key="6">
    <source>
        <dbReference type="Pfam" id="PF01699"/>
    </source>
</evidence>
<accession>A0ABT4UMJ2</accession>
<evidence type="ECO:0000313" key="8">
    <source>
        <dbReference type="Proteomes" id="UP001210231"/>
    </source>
</evidence>
<feature type="transmembrane region" description="Helical" evidence="5">
    <location>
        <begin position="12"/>
        <end position="34"/>
    </location>
</feature>
<name>A0ABT4UMJ2_9BACT</name>
<feature type="transmembrane region" description="Helical" evidence="5">
    <location>
        <begin position="299"/>
        <end position="323"/>
    </location>
</feature>
<dbReference type="Pfam" id="PF01699">
    <property type="entry name" value="Na_Ca_ex"/>
    <property type="match status" value="2"/>
</dbReference>
<sequence length="378" mass="39774">MSDNKLKQMIGIDLPLKTVLLPVLGLLILLVTGTFVDTDWYSAILSVVLISVVLSAVFHAEVVAHKVGEPYGTLILALAVTIIEVSLIVSIMFTEAGAGPSTLARDTVFAAIMIILTGMIGICLLVGGYKYKEQIFAKKGVSAALVALIAIATLALVLPNYTTSSTEGSYTNSQLIFVAIVSLILYFGFVSVQTLTHRDYFLPASEDVVNDSNAINEDDEPHAAPPNVKTAISSLVLLLLALVSVVALSKKLAPKIEAKIEAAGLPQSLVGIIVAGVILLPEGIAAYKAARKNRLQTSLNLALGSALASIGLTIPAVAIVCITTNSTVTLGIDEKSTILLLLSLLTIIISFSSGKTNILYGIVLLVIFATYLFTTIVP</sequence>
<feature type="transmembrane region" description="Helical" evidence="5">
    <location>
        <begin position="173"/>
        <end position="192"/>
    </location>
</feature>
<evidence type="ECO:0000313" key="7">
    <source>
        <dbReference type="EMBL" id="MDA3616066.1"/>
    </source>
</evidence>